<comment type="function">
    <text evidence="10">Catalyzes the last two steps in the biosynthesis of 5-methylaminomethyl-2-thiouridine (mnm(5)s(2)U) at the wobble position (U34) in tRNA. Catalyzes the FAD-dependent demodification of cmnm(5)s(2)U34 to nm(5)s(2)U34, followed by the transfer of a methyl group from S-adenosyl-L-methionine to nm(5)s(2)U34, to form mnm(5)s(2)U34.</text>
</comment>
<comment type="similarity">
    <text evidence="10">In the C-terminal section; belongs to the DAO family.</text>
</comment>
<dbReference type="InterPro" id="IPR006076">
    <property type="entry name" value="FAD-dep_OxRdtase"/>
</dbReference>
<dbReference type="NCBIfam" id="TIGR03197">
    <property type="entry name" value="MnmC_Cterm"/>
    <property type="match status" value="1"/>
</dbReference>
<dbReference type="InterPro" id="IPR029063">
    <property type="entry name" value="SAM-dependent_MTases_sf"/>
</dbReference>
<feature type="domain" description="FAD dependent oxidoreductase" evidence="11">
    <location>
        <begin position="181"/>
        <end position="531"/>
    </location>
</feature>
<feature type="region of interest" description="tRNA (mnm(5)s(2)U34)-methyltransferase" evidence="10">
    <location>
        <begin position="1"/>
        <end position="169"/>
    </location>
</feature>
<comment type="similarity">
    <text evidence="10">In the N-terminal section; belongs to the methyltransferase superfamily. tRNA (mnm(5)s(2)U34)-methyltransferase family.</text>
</comment>
<dbReference type="InterPro" id="IPR023032">
    <property type="entry name" value="tRNA_MAMT_biosynth_bifunc_MnmC"/>
</dbReference>
<dbReference type="GO" id="GO:0032259">
    <property type="term" value="P:methylation"/>
    <property type="evidence" value="ECO:0007669"/>
    <property type="project" value="UniProtKB-KW"/>
</dbReference>
<sequence length="562" mass="58564">MSDYLEGCGLPLRWAGLARFVILDSGFGQGERLLATLAAWRADPRRARRLHYIALAAEAVDAAALPAELREQWPPAVAGLQRLSLDGGMVTLDLMPGPPDAGLAQLDARVDAVYLAAPLRSATALARLARPGAALCAPALDGARRGALSAAGFVFAAQGGDAVFAGRQPEPAAPAPAERHAVVIGAGVAGAAACERLSARGWRVTLVERHAEPAQEASGNLAGIFMPLLSKDDNLATRLSRAAFLYALRHWQRLGGIGTAFMGARCGVLQLARDPAHAAQQRQIAAAAYPPEYARWLEPDQAGALLGAPAPDGGWWFEQGGWARPSTLCGALLDACGAGLERIFSSGVLALERRDGVWLVHGDGGVIAQAPTVVLANGCGATALAQAAGLPLLAVRGQVTHLAEGSLAQPPLVVCGDAYMTPPSGGTVCVGATYDSDADPGLRAASQQDNLQRLAAMLGQPVLQAPLAGRTGFRCVAPDRLPLVGALPDPRAPGRCERLRDVPRWPGLYGLLAYASRGMIWAPLAAELLAAQLDGEPLPLEANLAAALDPARFLLKELRRRP</sequence>
<evidence type="ECO:0000256" key="4">
    <source>
        <dbReference type="ARBA" id="ARBA00022679"/>
    </source>
</evidence>
<dbReference type="EMBL" id="JAQQXR010000011">
    <property type="protein sequence ID" value="MDC8760177.1"/>
    <property type="molecule type" value="Genomic_DNA"/>
</dbReference>
<name>A0ABT5K598_9BURK</name>
<proteinExistence type="inferred from homology"/>
<organism evidence="12 13">
    <name type="scientific">Janthinobacterium fluminis</name>
    <dbReference type="NCBI Taxonomy" id="2987524"/>
    <lineage>
        <taxon>Bacteria</taxon>
        <taxon>Pseudomonadati</taxon>
        <taxon>Pseudomonadota</taxon>
        <taxon>Betaproteobacteria</taxon>
        <taxon>Burkholderiales</taxon>
        <taxon>Oxalobacteraceae</taxon>
        <taxon>Janthinobacterium</taxon>
    </lineage>
</organism>
<dbReference type="Gene3D" id="3.50.50.60">
    <property type="entry name" value="FAD/NAD(P)-binding domain"/>
    <property type="match status" value="1"/>
</dbReference>
<gene>
    <name evidence="10 12" type="primary">mnmC</name>
    <name evidence="12" type="ORF">OIK44_21540</name>
</gene>
<dbReference type="Pfam" id="PF01266">
    <property type="entry name" value="DAO"/>
    <property type="match status" value="1"/>
</dbReference>
<dbReference type="EC" id="1.5.-.-" evidence="10"/>
<dbReference type="Gene3D" id="3.40.50.150">
    <property type="entry name" value="Vaccinia Virus protein VP39"/>
    <property type="match status" value="1"/>
</dbReference>
<comment type="subcellular location">
    <subcellularLocation>
        <location evidence="10">Cytoplasm</location>
    </subcellularLocation>
</comment>
<dbReference type="GO" id="GO:0004808">
    <property type="term" value="F:tRNA (5-methylaminomethyl-2-thiouridylate)(34)-methyltransferase activity"/>
    <property type="evidence" value="ECO:0007669"/>
    <property type="project" value="UniProtKB-EC"/>
</dbReference>
<dbReference type="EC" id="2.1.1.61" evidence="10"/>
<accession>A0ABT5K598</accession>
<dbReference type="Proteomes" id="UP001221208">
    <property type="component" value="Unassembled WGS sequence"/>
</dbReference>
<dbReference type="PANTHER" id="PTHR13847:SF283">
    <property type="entry name" value="TRNA 5-METHYLAMINOMETHYL-2-THIOURIDINE BIOSYNTHESIS BIFUNCTIONAL PROTEIN MNMC"/>
    <property type="match status" value="1"/>
</dbReference>
<keyword evidence="3 10" id="KW-0285">Flavoprotein</keyword>
<reference evidence="12 13" key="1">
    <citation type="submission" date="2022-10" db="EMBL/GenBank/DDBJ databases">
        <title>Janthinobacterium sp. hw3 Genome sequencing.</title>
        <authorList>
            <person name="Park S."/>
        </authorList>
    </citation>
    <scope>NUCLEOTIDE SEQUENCE [LARGE SCALE GENOMIC DNA]</scope>
    <source>
        <strain evidence="13">hw3</strain>
    </source>
</reference>
<evidence type="ECO:0000256" key="3">
    <source>
        <dbReference type="ARBA" id="ARBA00022630"/>
    </source>
</evidence>
<evidence type="ECO:0000256" key="10">
    <source>
        <dbReference type="HAMAP-Rule" id="MF_01102"/>
    </source>
</evidence>
<keyword evidence="7 10" id="KW-0274">FAD</keyword>
<dbReference type="InterPro" id="IPR017610">
    <property type="entry name" value="tRNA_S-uridine_synth_MnmC_C"/>
</dbReference>
<evidence type="ECO:0000256" key="5">
    <source>
        <dbReference type="ARBA" id="ARBA00022691"/>
    </source>
</evidence>
<keyword evidence="13" id="KW-1185">Reference proteome</keyword>
<keyword evidence="1 10" id="KW-0963">Cytoplasm</keyword>
<keyword evidence="9 10" id="KW-0511">Multifunctional enzyme</keyword>
<evidence type="ECO:0000256" key="6">
    <source>
        <dbReference type="ARBA" id="ARBA00022694"/>
    </source>
</evidence>
<keyword evidence="5 10" id="KW-0949">S-adenosyl-L-methionine</keyword>
<keyword evidence="8 10" id="KW-0560">Oxidoreductase</keyword>
<dbReference type="RefSeq" id="WP_273673819.1">
    <property type="nucleotide sequence ID" value="NZ_JAQQXR010000011.1"/>
</dbReference>
<dbReference type="SUPFAM" id="SSF51905">
    <property type="entry name" value="FAD/NAD(P)-binding domain"/>
    <property type="match status" value="1"/>
</dbReference>
<evidence type="ECO:0000256" key="1">
    <source>
        <dbReference type="ARBA" id="ARBA00022490"/>
    </source>
</evidence>
<keyword evidence="6 10" id="KW-0819">tRNA processing</keyword>
<evidence type="ECO:0000313" key="12">
    <source>
        <dbReference type="EMBL" id="MDC8760177.1"/>
    </source>
</evidence>
<comment type="catalytic activity">
    <reaction evidence="10">
        <text>5-aminomethyl-2-thiouridine(34) in tRNA + S-adenosyl-L-methionine = 5-methylaminomethyl-2-thiouridine(34) in tRNA + S-adenosyl-L-homocysteine + H(+)</text>
        <dbReference type="Rhea" id="RHEA:19569"/>
        <dbReference type="Rhea" id="RHEA-COMP:10195"/>
        <dbReference type="Rhea" id="RHEA-COMP:10197"/>
        <dbReference type="ChEBI" id="CHEBI:15378"/>
        <dbReference type="ChEBI" id="CHEBI:57856"/>
        <dbReference type="ChEBI" id="CHEBI:59789"/>
        <dbReference type="ChEBI" id="CHEBI:74454"/>
        <dbReference type="ChEBI" id="CHEBI:74455"/>
        <dbReference type="EC" id="2.1.1.61"/>
    </reaction>
</comment>
<evidence type="ECO:0000256" key="2">
    <source>
        <dbReference type="ARBA" id="ARBA00022603"/>
    </source>
</evidence>
<dbReference type="InterPro" id="IPR036188">
    <property type="entry name" value="FAD/NAD-bd_sf"/>
</dbReference>
<dbReference type="HAMAP" id="MF_01102">
    <property type="entry name" value="MnmC"/>
    <property type="match status" value="1"/>
</dbReference>
<evidence type="ECO:0000313" key="13">
    <source>
        <dbReference type="Proteomes" id="UP001221208"/>
    </source>
</evidence>
<keyword evidence="2 10" id="KW-0489">Methyltransferase</keyword>
<comment type="cofactor">
    <cofactor evidence="10">
        <name>FAD</name>
        <dbReference type="ChEBI" id="CHEBI:57692"/>
    </cofactor>
</comment>
<evidence type="ECO:0000256" key="8">
    <source>
        <dbReference type="ARBA" id="ARBA00023002"/>
    </source>
</evidence>
<evidence type="ECO:0000256" key="7">
    <source>
        <dbReference type="ARBA" id="ARBA00022827"/>
    </source>
</evidence>
<comment type="caution">
    <text evidence="12">The sequence shown here is derived from an EMBL/GenBank/DDBJ whole genome shotgun (WGS) entry which is preliminary data.</text>
</comment>
<dbReference type="Gene3D" id="3.30.9.10">
    <property type="entry name" value="D-Amino Acid Oxidase, subunit A, domain 2"/>
    <property type="match status" value="1"/>
</dbReference>
<keyword evidence="4 10" id="KW-0808">Transferase</keyword>
<feature type="region of interest" description="FAD-dependent cmnm(5)s(2)U34 oxidoreductase" evidence="10">
    <location>
        <begin position="184"/>
        <end position="562"/>
    </location>
</feature>
<evidence type="ECO:0000256" key="9">
    <source>
        <dbReference type="ARBA" id="ARBA00023268"/>
    </source>
</evidence>
<protein>
    <recommendedName>
        <fullName evidence="10">tRNA 5-methylaminomethyl-2-thiouridine biosynthesis bifunctional protein MnmC</fullName>
        <shortName evidence="10">tRNA mnm(5)s(2)U biosynthesis bifunctional protein</shortName>
    </recommendedName>
    <domain>
        <recommendedName>
            <fullName evidence="10">tRNA (mnm(5)s(2)U34)-methyltransferase</fullName>
            <ecNumber evidence="10">2.1.1.61</ecNumber>
        </recommendedName>
    </domain>
    <domain>
        <recommendedName>
            <fullName evidence="10">FAD-dependent cmnm(5)s(2)U34 oxidoreductase</fullName>
            <ecNumber evidence="10">1.5.-.-</ecNumber>
        </recommendedName>
    </domain>
</protein>
<dbReference type="PANTHER" id="PTHR13847">
    <property type="entry name" value="SARCOSINE DEHYDROGENASE-RELATED"/>
    <property type="match status" value="1"/>
</dbReference>
<evidence type="ECO:0000259" key="11">
    <source>
        <dbReference type="Pfam" id="PF01266"/>
    </source>
</evidence>